<comment type="similarity">
    <text evidence="9">Belongs to the carbohydrate kinase PfkB family. Ribokinase subfamily.</text>
</comment>
<comment type="catalytic activity">
    <reaction evidence="11">
        <text>D-tagatofuranose 6-phosphate + ATP = D-tagatofuranose 1,6-bisphosphate + ADP + H(+)</text>
        <dbReference type="Rhea" id="RHEA:12420"/>
        <dbReference type="ChEBI" id="CHEBI:15378"/>
        <dbReference type="ChEBI" id="CHEBI:30616"/>
        <dbReference type="ChEBI" id="CHEBI:58694"/>
        <dbReference type="ChEBI" id="CHEBI:58695"/>
        <dbReference type="ChEBI" id="CHEBI:456216"/>
        <dbReference type="EC" id="2.7.1.144"/>
    </reaction>
</comment>
<feature type="active site" description="Proton acceptor" evidence="9">
    <location>
        <position position="255"/>
    </location>
</feature>
<dbReference type="Pfam" id="PF00294">
    <property type="entry name" value="PfkB"/>
    <property type="match status" value="1"/>
</dbReference>
<dbReference type="GO" id="GO:0004747">
    <property type="term" value="F:ribokinase activity"/>
    <property type="evidence" value="ECO:0007669"/>
    <property type="project" value="UniProtKB-UniRule"/>
</dbReference>
<feature type="binding site" evidence="9">
    <location>
        <position position="255"/>
    </location>
    <ligand>
        <name>substrate</name>
    </ligand>
</feature>
<dbReference type="InterPro" id="IPR017583">
    <property type="entry name" value="Tagatose/fructose_Pkinase"/>
</dbReference>
<dbReference type="EMBL" id="FOWD01000002">
    <property type="protein sequence ID" value="SFN81381.1"/>
    <property type="molecule type" value="Genomic_DNA"/>
</dbReference>
<name>A0A1I5C406_9FIRM</name>
<dbReference type="Gene3D" id="3.40.1190.20">
    <property type="match status" value="1"/>
</dbReference>
<dbReference type="InterPro" id="IPR029056">
    <property type="entry name" value="Ribokinase-like"/>
</dbReference>
<comment type="pathway">
    <text evidence="9">Carbohydrate metabolism; D-ribose degradation; D-ribose 5-phosphate from beta-D-ribopyranose: step 2/2.</text>
</comment>
<evidence type="ECO:0000256" key="3">
    <source>
        <dbReference type="ARBA" id="ARBA00022741"/>
    </source>
</evidence>
<dbReference type="EC" id="2.7.1.15" evidence="9 10"/>
<feature type="binding site" evidence="9">
    <location>
        <position position="187"/>
    </location>
    <ligand>
        <name>ATP</name>
        <dbReference type="ChEBI" id="CHEBI:30616"/>
    </ligand>
</feature>
<sequence length="310" mass="33216">MMKEKITVFGSFAVDLMARTPHLPVPGETVKGSMFKMGPGGKGFNQCVAAKKAGANVTMITKLGRDTFANVALDTMTALDIPKDHIMFSEDVSTATALIMVDETTSQNEIVVTLGACETISKEDIEKVKNEIIESDYLLVQLEVNIDAVENVVKIAHENGVKVILNTAPARPIDEALFSMIDIITPNEVEAEILTGVHISDETKAQEACNIFFEKGVKNVVITLGSRGVFVATPDESKFIPAFKVNAIDTTGAGDAFNGGFCTALAEGKSIWEAAKFGNALAALSVTRLGTTTSMPTREEIDVLIKEIVD</sequence>
<dbReference type="GO" id="GO:2001059">
    <property type="term" value="P:D-tagatose 6-phosphate catabolic process"/>
    <property type="evidence" value="ECO:0007669"/>
    <property type="project" value="UniProtKB-UniPathway"/>
</dbReference>
<evidence type="ECO:0000256" key="2">
    <source>
        <dbReference type="ARBA" id="ARBA00022723"/>
    </source>
</evidence>
<keyword evidence="6 9" id="KW-0460">Magnesium</keyword>
<comment type="caution">
    <text evidence="9">Lacks conserved residue(s) required for the propagation of feature annotation.</text>
</comment>
<feature type="binding site" evidence="9">
    <location>
        <begin position="223"/>
        <end position="228"/>
    </location>
    <ligand>
        <name>ATP</name>
        <dbReference type="ChEBI" id="CHEBI:30616"/>
    </ligand>
</feature>
<feature type="binding site" evidence="9">
    <location>
        <position position="251"/>
    </location>
    <ligand>
        <name>K(+)</name>
        <dbReference type="ChEBI" id="CHEBI:29103"/>
    </ligand>
</feature>
<evidence type="ECO:0000313" key="14">
    <source>
        <dbReference type="Proteomes" id="UP000198806"/>
    </source>
</evidence>
<feature type="binding site" evidence="9">
    <location>
        <begin position="41"/>
        <end position="45"/>
    </location>
    <ligand>
        <name>substrate</name>
    </ligand>
</feature>
<evidence type="ECO:0000313" key="13">
    <source>
        <dbReference type="EMBL" id="SFN81381.1"/>
    </source>
</evidence>
<feature type="binding site" evidence="9">
    <location>
        <position position="294"/>
    </location>
    <ligand>
        <name>K(+)</name>
        <dbReference type="ChEBI" id="CHEBI:29103"/>
    </ligand>
</feature>
<evidence type="ECO:0000256" key="5">
    <source>
        <dbReference type="ARBA" id="ARBA00022840"/>
    </source>
</evidence>
<evidence type="ECO:0000256" key="10">
    <source>
        <dbReference type="NCBIfam" id="TIGR02152"/>
    </source>
</evidence>
<feature type="binding site" evidence="9">
    <location>
        <begin position="13"/>
        <end position="15"/>
    </location>
    <ligand>
        <name>substrate</name>
    </ligand>
</feature>
<organism evidence="13 14">
    <name type="scientific">Anaerocolumna aminovalerica</name>
    <dbReference type="NCBI Taxonomy" id="1527"/>
    <lineage>
        <taxon>Bacteria</taxon>
        <taxon>Bacillati</taxon>
        <taxon>Bacillota</taxon>
        <taxon>Clostridia</taxon>
        <taxon>Lachnospirales</taxon>
        <taxon>Lachnospiraceae</taxon>
        <taxon>Anaerocolumna</taxon>
    </lineage>
</organism>
<dbReference type="PANTHER" id="PTHR10584">
    <property type="entry name" value="SUGAR KINASE"/>
    <property type="match status" value="1"/>
</dbReference>
<dbReference type="PANTHER" id="PTHR10584:SF166">
    <property type="entry name" value="RIBOKINASE"/>
    <property type="match status" value="1"/>
</dbReference>
<feature type="binding site" evidence="9">
    <location>
        <position position="279"/>
    </location>
    <ligand>
        <name>ATP</name>
        <dbReference type="ChEBI" id="CHEBI:30616"/>
    </ligand>
</feature>
<dbReference type="NCBIfam" id="TIGR02152">
    <property type="entry name" value="D_ribokin_bact"/>
    <property type="match status" value="1"/>
</dbReference>
<evidence type="ECO:0000256" key="6">
    <source>
        <dbReference type="ARBA" id="ARBA00022842"/>
    </source>
</evidence>
<protein>
    <recommendedName>
        <fullName evidence="9 10">Ribokinase</fullName>
        <shortName evidence="9">RK</shortName>
        <ecNumber evidence="9 10">2.7.1.15</ecNumber>
    </recommendedName>
</protein>
<keyword evidence="2 9" id="KW-0479">Metal-binding</keyword>
<dbReference type="SUPFAM" id="SSF53613">
    <property type="entry name" value="Ribokinase-like"/>
    <property type="match status" value="1"/>
</dbReference>
<reference evidence="13 14" key="1">
    <citation type="submission" date="2016-10" db="EMBL/GenBank/DDBJ databases">
        <authorList>
            <person name="de Groot N.N."/>
        </authorList>
    </citation>
    <scope>NUCLEOTIDE SEQUENCE [LARGE SCALE GENOMIC DNA]</scope>
    <source>
        <strain evidence="13 14">DSM 1283</strain>
    </source>
</reference>
<feature type="binding site" evidence="9">
    <location>
        <position position="143"/>
    </location>
    <ligand>
        <name>substrate</name>
    </ligand>
</feature>
<evidence type="ECO:0000256" key="9">
    <source>
        <dbReference type="HAMAP-Rule" id="MF_01987"/>
    </source>
</evidence>
<proteinExistence type="inferred from homology"/>
<dbReference type="InterPro" id="IPR002139">
    <property type="entry name" value="Ribo/fructo_kinase"/>
</dbReference>
<dbReference type="GO" id="GO:0005988">
    <property type="term" value="P:lactose metabolic process"/>
    <property type="evidence" value="ECO:0007669"/>
    <property type="project" value="UniProtKB-KW"/>
</dbReference>
<feature type="binding site" evidence="9">
    <location>
        <position position="288"/>
    </location>
    <ligand>
        <name>K(+)</name>
        <dbReference type="ChEBI" id="CHEBI:29103"/>
    </ligand>
</feature>
<dbReference type="GO" id="GO:0046872">
    <property type="term" value="F:metal ion binding"/>
    <property type="evidence" value="ECO:0007669"/>
    <property type="project" value="UniProtKB-KW"/>
</dbReference>
<evidence type="ECO:0000256" key="8">
    <source>
        <dbReference type="ARBA" id="ARBA00023277"/>
    </source>
</evidence>
<comment type="function">
    <text evidence="9">Catalyzes the phosphorylation of ribose at O-5 in a reaction requiring ATP and magnesium. The resulting D-ribose-5-phosphate can then be used either for sythesis of nucleotides, histidine, and tryptophan, or as a component of the pentose phosphate pathway.</text>
</comment>
<dbReference type="GO" id="GO:0005829">
    <property type="term" value="C:cytosol"/>
    <property type="evidence" value="ECO:0007669"/>
    <property type="project" value="TreeGrafter"/>
</dbReference>
<keyword evidence="5 9" id="KW-0067">ATP-binding</keyword>
<dbReference type="AlphaFoldDB" id="A0A1I5C406"/>
<dbReference type="Proteomes" id="UP000198806">
    <property type="component" value="Unassembled WGS sequence"/>
</dbReference>
<feature type="domain" description="Carbohydrate kinase PfkB" evidence="12">
    <location>
        <begin position="4"/>
        <end position="298"/>
    </location>
</feature>
<comment type="activity regulation">
    <text evidence="9">Activated by a monovalent cation that binds near, but not in, the active site. The most likely occupant of the site in vivo is potassium. Ion binding induces a conformational change that may alter substrate affinity.</text>
</comment>
<keyword evidence="8 9" id="KW-0119">Carbohydrate metabolism</keyword>
<keyword evidence="4 9" id="KW-0418">Kinase</keyword>
<comment type="cofactor">
    <cofactor evidence="9">
        <name>Mg(2+)</name>
        <dbReference type="ChEBI" id="CHEBI:18420"/>
    </cofactor>
    <text evidence="9">Requires a divalent cation, most likely magnesium in vivo, as an electrophilic catalyst to aid phosphoryl group transfer. It is the chelate of the metal and the nucleotide that is the actual substrate.</text>
</comment>
<comment type="subunit">
    <text evidence="9">Homodimer.</text>
</comment>
<evidence type="ECO:0000256" key="1">
    <source>
        <dbReference type="ARBA" id="ARBA00022679"/>
    </source>
</evidence>
<dbReference type="InterPro" id="IPR011611">
    <property type="entry name" value="PfkB_dom"/>
</dbReference>
<dbReference type="PIRSF" id="PIRSF000535">
    <property type="entry name" value="1PFK/6PFK/LacC"/>
    <property type="match status" value="1"/>
</dbReference>
<dbReference type="PRINTS" id="PR00990">
    <property type="entry name" value="RIBOKINASE"/>
</dbReference>
<dbReference type="GO" id="GO:0009024">
    <property type="term" value="F:tagatose-6-phosphate kinase activity"/>
    <property type="evidence" value="ECO:0007669"/>
    <property type="project" value="UniProtKB-EC"/>
</dbReference>
<dbReference type="STRING" id="1527.SAMN04489757_10299"/>
<keyword evidence="3 9" id="KW-0547">Nucleotide-binding</keyword>
<evidence type="ECO:0000256" key="7">
    <source>
        <dbReference type="ARBA" id="ARBA00022958"/>
    </source>
</evidence>
<keyword evidence="9" id="KW-0963">Cytoplasm</keyword>
<comment type="similarity">
    <text evidence="11">Belongs to the carbohydrate kinase PfkB family. LacC subfamily.</text>
</comment>
<evidence type="ECO:0000256" key="11">
    <source>
        <dbReference type="PIRNR" id="PIRNR000535"/>
    </source>
</evidence>
<dbReference type="InterPro" id="IPR011877">
    <property type="entry name" value="Ribokinase"/>
</dbReference>
<comment type="catalytic activity">
    <reaction evidence="9">
        <text>D-ribose + ATP = D-ribose 5-phosphate + ADP + H(+)</text>
        <dbReference type="Rhea" id="RHEA:13697"/>
        <dbReference type="ChEBI" id="CHEBI:15378"/>
        <dbReference type="ChEBI" id="CHEBI:30616"/>
        <dbReference type="ChEBI" id="CHEBI:47013"/>
        <dbReference type="ChEBI" id="CHEBI:78346"/>
        <dbReference type="ChEBI" id="CHEBI:456216"/>
        <dbReference type="EC" id="2.7.1.15"/>
    </reaction>
</comment>
<accession>A0A1I5C406</accession>
<comment type="subcellular location">
    <subcellularLocation>
        <location evidence="9">Cytoplasm</location>
    </subcellularLocation>
</comment>
<evidence type="ECO:0000256" key="4">
    <source>
        <dbReference type="ARBA" id="ARBA00022777"/>
    </source>
</evidence>
<dbReference type="CDD" id="cd01174">
    <property type="entry name" value="ribokinase"/>
    <property type="match status" value="1"/>
</dbReference>
<feature type="binding site" evidence="9">
    <location>
        <position position="285"/>
    </location>
    <ligand>
        <name>K(+)</name>
        <dbReference type="ChEBI" id="CHEBI:29103"/>
    </ligand>
</feature>
<dbReference type="GO" id="GO:0005524">
    <property type="term" value="F:ATP binding"/>
    <property type="evidence" value="ECO:0007669"/>
    <property type="project" value="UniProtKB-UniRule"/>
</dbReference>
<feature type="binding site" evidence="9">
    <location>
        <begin position="254"/>
        <end position="255"/>
    </location>
    <ligand>
        <name>ATP</name>
        <dbReference type="ChEBI" id="CHEBI:30616"/>
    </ligand>
</feature>
<dbReference type="UniPathway" id="UPA00916">
    <property type="reaction ID" value="UER00889"/>
</dbReference>
<keyword evidence="1 9" id="KW-0808">Transferase</keyword>
<keyword evidence="11" id="KW-0423">Lactose metabolism</keyword>
<evidence type="ECO:0000259" key="12">
    <source>
        <dbReference type="Pfam" id="PF00294"/>
    </source>
</evidence>
<comment type="pathway">
    <text evidence="11">Carbohydrate metabolism; D-tagatose 6-phosphate degradation; D-glyceraldehyde 3-phosphate and glycerone phosphate from D-tagatose 6-phosphate: step 1/2.</text>
</comment>
<dbReference type="GO" id="GO:0019303">
    <property type="term" value="P:D-ribose catabolic process"/>
    <property type="evidence" value="ECO:0007669"/>
    <property type="project" value="UniProtKB-UniRule"/>
</dbReference>
<dbReference type="HAMAP" id="MF_01987">
    <property type="entry name" value="Ribokinase"/>
    <property type="match status" value="1"/>
</dbReference>
<feature type="binding site" evidence="9">
    <location>
        <position position="290"/>
    </location>
    <ligand>
        <name>K(+)</name>
        <dbReference type="ChEBI" id="CHEBI:29103"/>
    </ligand>
</feature>
<keyword evidence="7 9" id="KW-0630">Potassium</keyword>
<dbReference type="UniPathway" id="UPA00704">
    <property type="reaction ID" value="UER00715"/>
</dbReference>
<keyword evidence="14" id="KW-1185">Reference proteome</keyword>
<feature type="binding site" evidence="9">
    <location>
        <position position="249"/>
    </location>
    <ligand>
        <name>K(+)</name>
        <dbReference type="ChEBI" id="CHEBI:29103"/>
    </ligand>
</feature>
<gene>
    <name evidence="9" type="primary">rbsK</name>
    <name evidence="13" type="ORF">SAMN04489757_10299</name>
</gene>